<evidence type="ECO:0000313" key="8">
    <source>
        <dbReference type="EMBL" id="RVT98622.1"/>
    </source>
</evidence>
<dbReference type="CDD" id="cd03467">
    <property type="entry name" value="Rieske"/>
    <property type="match status" value="1"/>
</dbReference>
<keyword evidence="1" id="KW-0001">2Fe-2S</keyword>
<accession>A0A437MLX4</accession>
<dbReference type="AlphaFoldDB" id="A0A437MLX4"/>
<comment type="similarity">
    <text evidence="6">Belongs to the bacterial ring-hydroxylating dioxygenase ferredoxin component family.</text>
</comment>
<evidence type="ECO:0000256" key="3">
    <source>
        <dbReference type="ARBA" id="ARBA00023004"/>
    </source>
</evidence>
<evidence type="ECO:0000256" key="5">
    <source>
        <dbReference type="ARBA" id="ARBA00034078"/>
    </source>
</evidence>
<name>A0A437MLX4_9PROT</name>
<evidence type="ECO:0000256" key="6">
    <source>
        <dbReference type="ARBA" id="ARBA00038001"/>
    </source>
</evidence>
<dbReference type="OrthoDB" id="7809559at2"/>
<gene>
    <name evidence="8" type="ORF">EOD42_00460</name>
</gene>
<keyword evidence="9" id="KW-1185">Reference proteome</keyword>
<organism evidence="8 9">
    <name type="scientific">Rhodovarius crocodyli</name>
    <dbReference type="NCBI Taxonomy" id="1979269"/>
    <lineage>
        <taxon>Bacteria</taxon>
        <taxon>Pseudomonadati</taxon>
        <taxon>Pseudomonadota</taxon>
        <taxon>Alphaproteobacteria</taxon>
        <taxon>Acetobacterales</taxon>
        <taxon>Roseomonadaceae</taxon>
        <taxon>Rhodovarius</taxon>
    </lineage>
</organism>
<evidence type="ECO:0000313" key="9">
    <source>
        <dbReference type="Proteomes" id="UP000282957"/>
    </source>
</evidence>
<dbReference type="Proteomes" id="UP000282957">
    <property type="component" value="Unassembled WGS sequence"/>
</dbReference>
<evidence type="ECO:0000256" key="1">
    <source>
        <dbReference type="ARBA" id="ARBA00022714"/>
    </source>
</evidence>
<dbReference type="GO" id="GO:0046872">
    <property type="term" value="F:metal ion binding"/>
    <property type="evidence" value="ECO:0007669"/>
    <property type="project" value="UniProtKB-KW"/>
</dbReference>
<evidence type="ECO:0000256" key="4">
    <source>
        <dbReference type="ARBA" id="ARBA00023014"/>
    </source>
</evidence>
<dbReference type="PANTHER" id="PTHR21496">
    <property type="entry name" value="FERREDOXIN-RELATED"/>
    <property type="match status" value="1"/>
</dbReference>
<dbReference type="InterPro" id="IPR036922">
    <property type="entry name" value="Rieske_2Fe-2S_sf"/>
</dbReference>
<proteinExistence type="inferred from homology"/>
<dbReference type="PANTHER" id="PTHR21496:SF0">
    <property type="entry name" value="RIESKE DOMAIN-CONTAINING PROTEIN"/>
    <property type="match status" value="1"/>
</dbReference>
<dbReference type="PROSITE" id="PS51296">
    <property type="entry name" value="RIESKE"/>
    <property type="match status" value="1"/>
</dbReference>
<dbReference type="Gene3D" id="2.102.10.10">
    <property type="entry name" value="Rieske [2Fe-2S] iron-sulphur domain"/>
    <property type="match status" value="1"/>
</dbReference>
<keyword evidence="2" id="KW-0479">Metal-binding</keyword>
<comment type="caution">
    <text evidence="8">The sequence shown here is derived from an EMBL/GenBank/DDBJ whole genome shotgun (WGS) entry which is preliminary data.</text>
</comment>
<feature type="domain" description="Rieske" evidence="7">
    <location>
        <begin position="3"/>
        <end position="114"/>
    </location>
</feature>
<dbReference type="Pfam" id="PF00355">
    <property type="entry name" value="Rieske"/>
    <property type="match status" value="1"/>
</dbReference>
<dbReference type="InterPro" id="IPR017941">
    <property type="entry name" value="Rieske_2Fe-2S"/>
</dbReference>
<comment type="cofactor">
    <cofactor evidence="5">
        <name>[2Fe-2S] cluster</name>
        <dbReference type="ChEBI" id="CHEBI:190135"/>
    </cofactor>
</comment>
<dbReference type="RefSeq" id="WP_127785094.1">
    <property type="nucleotide sequence ID" value="NZ_SACL01000001.1"/>
</dbReference>
<keyword evidence="4" id="KW-0411">Iron-sulfur</keyword>
<dbReference type="SUPFAM" id="SSF50022">
    <property type="entry name" value="ISP domain"/>
    <property type="match status" value="1"/>
</dbReference>
<evidence type="ECO:0000259" key="7">
    <source>
        <dbReference type="PROSITE" id="PS51296"/>
    </source>
</evidence>
<reference evidence="8 9" key="1">
    <citation type="submission" date="2019-01" db="EMBL/GenBank/DDBJ databases">
        <authorList>
            <person name="Chen W.-M."/>
        </authorList>
    </citation>
    <scope>NUCLEOTIDE SEQUENCE [LARGE SCALE GENOMIC DNA]</scope>
    <source>
        <strain evidence="8 9">CCP-6</strain>
    </source>
</reference>
<dbReference type="GO" id="GO:0051537">
    <property type="term" value="F:2 iron, 2 sulfur cluster binding"/>
    <property type="evidence" value="ECO:0007669"/>
    <property type="project" value="UniProtKB-KW"/>
</dbReference>
<evidence type="ECO:0000256" key="2">
    <source>
        <dbReference type="ARBA" id="ARBA00022723"/>
    </source>
</evidence>
<dbReference type="EMBL" id="SACL01000001">
    <property type="protein sequence ID" value="RVT98622.1"/>
    <property type="molecule type" value="Genomic_DNA"/>
</dbReference>
<sequence length="116" mass="13113">MALHFVAEIDALEEARPAVFDIAGRSIGLIRVKDRVHAVRNICPHKRAPVCRGTMRGTMLPSEVDQFVFGMEDRVLQCPWHGWEFDLETGETLCGGQSKLTLYPVTLKERSVYVEL</sequence>
<protein>
    <submittedName>
        <fullName evidence="8">Rieske (2Fe-2S) protein</fullName>
    </submittedName>
</protein>
<keyword evidence="3" id="KW-0408">Iron</keyword>